<feature type="transmembrane region" description="Helical" evidence="1">
    <location>
        <begin position="85"/>
        <end position="113"/>
    </location>
</feature>
<gene>
    <name evidence="2" type="ORF">DdX_05769</name>
</gene>
<keyword evidence="3" id="KW-1185">Reference proteome</keyword>
<keyword evidence="1" id="KW-0812">Transmembrane</keyword>
<reference evidence="2" key="1">
    <citation type="submission" date="2022-01" db="EMBL/GenBank/DDBJ databases">
        <title>Genome Sequence Resource for Two Populations of Ditylenchus destructor, the Migratory Endoparasitic Phytonematode.</title>
        <authorList>
            <person name="Zhang H."/>
            <person name="Lin R."/>
            <person name="Xie B."/>
        </authorList>
    </citation>
    <scope>NUCLEOTIDE SEQUENCE</scope>
    <source>
        <strain evidence="2">BazhouSP</strain>
    </source>
</reference>
<feature type="transmembrane region" description="Helical" evidence="1">
    <location>
        <begin position="53"/>
        <end position="73"/>
    </location>
</feature>
<protein>
    <submittedName>
        <fullName evidence="2">Uncharacterized protein</fullName>
    </submittedName>
</protein>
<comment type="caution">
    <text evidence="2">The sequence shown here is derived from an EMBL/GenBank/DDBJ whole genome shotgun (WGS) entry which is preliminary data.</text>
</comment>
<accession>A0AAD4N9S8</accession>
<feature type="transmembrane region" description="Helical" evidence="1">
    <location>
        <begin position="21"/>
        <end position="41"/>
    </location>
</feature>
<evidence type="ECO:0000313" key="2">
    <source>
        <dbReference type="EMBL" id="KAI1720381.1"/>
    </source>
</evidence>
<organism evidence="2 3">
    <name type="scientific">Ditylenchus destructor</name>
    <dbReference type="NCBI Taxonomy" id="166010"/>
    <lineage>
        <taxon>Eukaryota</taxon>
        <taxon>Metazoa</taxon>
        <taxon>Ecdysozoa</taxon>
        <taxon>Nematoda</taxon>
        <taxon>Chromadorea</taxon>
        <taxon>Rhabditida</taxon>
        <taxon>Tylenchina</taxon>
        <taxon>Tylenchomorpha</taxon>
        <taxon>Sphaerularioidea</taxon>
        <taxon>Anguinidae</taxon>
        <taxon>Anguininae</taxon>
        <taxon>Ditylenchus</taxon>
    </lineage>
</organism>
<feature type="transmembrane region" description="Helical" evidence="1">
    <location>
        <begin position="119"/>
        <end position="152"/>
    </location>
</feature>
<name>A0AAD4N9S8_9BILA</name>
<dbReference type="Proteomes" id="UP001201812">
    <property type="component" value="Unassembled WGS sequence"/>
</dbReference>
<keyword evidence="1" id="KW-0472">Membrane</keyword>
<evidence type="ECO:0000256" key="1">
    <source>
        <dbReference type="SAM" id="Phobius"/>
    </source>
</evidence>
<sequence length="192" mass="20593">MERLRRAKRTAFCGMPPQKAAMVFGIICFVASIVGIVMSIFTSKNAPGYMGIGYGWCGLVLITSILAIVAYFFSSDSGGFNVSILYIIALIVNGIDVLIGFLCVIFVIVGWAWCSSAGFGGVCAIVFVFALLIYLAMLVLHCAFEWCLWLAYLEQKDQENQRCGGVVVAPNPAPAAMPPPNANPPAQVVVVV</sequence>
<proteinExistence type="predicted"/>
<dbReference type="AlphaFoldDB" id="A0AAD4N9S8"/>
<dbReference type="EMBL" id="JAKKPZ010000006">
    <property type="protein sequence ID" value="KAI1720381.1"/>
    <property type="molecule type" value="Genomic_DNA"/>
</dbReference>
<evidence type="ECO:0000313" key="3">
    <source>
        <dbReference type="Proteomes" id="UP001201812"/>
    </source>
</evidence>
<keyword evidence="1" id="KW-1133">Transmembrane helix</keyword>